<keyword evidence="2" id="KW-1133">Transmembrane helix</keyword>
<organism evidence="3 4">
    <name type="scientific">Umbra pygmaea</name>
    <name type="common">Eastern mudminnow</name>
    <dbReference type="NCBI Taxonomy" id="75934"/>
    <lineage>
        <taxon>Eukaryota</taxon>
        <taxon>Metazoa</taxon>
        <taxon>Chordata</taxon>
        <taxon>Craniata</taxon>
        <taxon>Vertebrata</taxon>
        <taxon>Euteleostomi</taxon>
        <taxon>Actinopterygii</taxon>
        <taxon>Neopterygii</taxon>
        <taxon>Teleostei</taxon>
        <taxon>Protacanthopterygii</taxon>
        <taxon>Esociformes</taxon>
        <taxon>Umbridae</taxon>
        <taxon>Umbra</taxon>
    </lineage>
</organism>
<dbReference type="Proteomes" id="UP001557470">
    <property type="component" value="Unassembled WGS sequence"/>
</dbReference>
<proteinExistence type="predicted"/>
<keyword evidence="4" id="KW-1185">Reference proteome</keyword>
<evidence type="ECO:0000313" key="4">
    <source>
        <dbReference type="Proteomes" id="UP001557470"/>
    </source>
</evidence>
<comment type="caution">
    <text evidence="3">The sequence shown here is derived from an EMBL/GenBank/DDBJ whole genome shotgun (WGS) entry which is preliminary data.</text>
</comment>
<accession>A0ABD0XKV7</accession>
<dbReference type="EMBL" id="JAGEUA010000004">
    <property type="protein sequence ID" value="KAL0985388.1"/>
    <property type="molecule type" value="Genomic_DNA"/>
</dbReference>
<reference evidence="3 4" key="1">
    <citation type="submission" date="2024-06" db="EMBL/GenBank/DDBJ databases">
        <authorList>
            <person name="Pan Q."/>
            <person name="Wen M."/>
            <person name="Jouanno E."/>
            <person name="Zahm M."/>
            <person name="Klopp C."/>
            <person name="Cabau C."/>
            <person name="Louis A."/>
            <person name="Berthelot C."/>
            <person name="Parey E."/>
            <person name="Roest Crollius H."/>
            <person name="Montfort J."/>
            <person name="Robinson-Rechavi M."/>
            <person name="Bouchez O."/>
            <person name="Lampietro C."/>
            <person name="Lopez Roques C."/>
            <person name="Donnadieu C."/>
            <person name="Postlethwait J."/>
            <person name="Bobe J."/>
            <person name="Verreycken H."/>
            <person name="Guiguen Y."/>
        </authorList>
    </citation>
    <scope>NUCLEOTIDE SEQUENCE [LARGE SCALE GENOMIC DNA]</scope>
    <source>
        <strain evidence="3">Up_M1</strain>
        <tissue evidence="3">Testis</tissue>
    </source>
</reference>
<feature type="coiled-coil region" evidence="1">
    <location>
        <begin position="61"/>
        <end position="155"/>
    </location>
</feature>
<dbReference type="AlphaFoldDB" id="A0ABD0XKV7"/>
<protein>
    <submittedName>
        <fullName evidence="3">Uncharacterized protein</fullName>
    </submittedName>
</protein>
<sequence>MAVISSPEHIGFTDKTSRMRAVSGLVFLVVCLMVALMYQAVKQELTLRSLKSNALRISNLLKSKEGEIVQIKTKIQQINEELLPINKNRDEMIQKKEESAKAKSEAENSLQTCNKEKAEVDKKKVDMSAALQKIKSDEEEQKMKAQQEIEGLKKQILERDKSLCAFVDSGIEEGRKLCGIAEAPK</sequence>
<keyword evidence="2" id="KW-0472">Membrane</keyword>
<feature type="transmembrane region" description="Helical" evidence="2">
    <location>
        <begin position="21"/>
        <end position="41"/>
    </location>
</feature>
<evidence type="ECO:0000256" key="1">
    <source>
        <dbReference type="SAM" id="Coils"/>
    </source>
</evidence>
<name>A0ABD0XKV7_UMBPY</name>
<keyword evidence="2" id="KW-0812">Transmembrane</keyword>
<evidence type="ECO:0000256" key="2">
    <source>
        <dbReference type="SAM" id="Phobius"/>
    </source>
</evidence>
<keyword evidence="1" id="KW-0175">Coiled coil</keyword>
<gene>
    <name evidence="3" type="ORF">UPYG_G00156260</name>
</gene>
<evidence type="ECO:0000313" key="3">
    <source>
        <dbReference type="EMBL" id="KAL0985388.1"/>
    </source>
</evidence>